<name>A0A0K8NZV2_PISS1</name>
<reference evidence="2 3" key="2">
    <citation type="journal article" date="2016" name="Science">
        <title>A bacterium that degrades and assimilates poly(ethylene terephthalate).</title>
        <authorList>
            <person name="Yoshida S."/>
            <person name="Hiraga K."/>
            <person name="Takehana T."/>
            <person name="Taniguchi I."/>
            <person name="Yamaji H."/>
            <person name="Maeda Y."/>
            <person name="Toyohara K."/>
            <person name="Miyamoto K."/>
            <person name="Kimura Y."/>
            <person name="Oda K."/>
        </authorList>
    </citation>
    <scope>NUCLEOTIDE SEQUENCE [LARGE SCALE GENOMIC DNA]</scope>
    <source>
        <strain evidence="3">NBRC 110686 / TISTR 2288 / 201-F6</strain>
    </source>
</reference>
<evidence type="ECO:0000313" key="3">
    <source>
        <dbReference type="Proteomes" id="UP000037660"/>
    </source>
</evidence>
<evidence type="ECO:0000256" key="1">
    <source>
        <dbReference type="SAM" id="MobiDB-lite"/>
    </source>
</evidence>
<dbReference type="EMBL" id="BBYR01000029">
    <property type="protein sequence ID" value="GAP35814.1"/>
    <property type="molecule type" value="Genomic_DNA"/>
</dbReference>
<feature type="compositionally biased region" description="Basic and acidic residues" evidence="1">
    <location>
        <begin position="42"/>
        <end position="51"/>
    </location>
</feature>
<sequence>MKFTLARAARPRNPIVAAARFRQAGSHRAGGGSQRQAAQRTLARETADALRRRSSATPSDTHSP</sequence>
<accession>A0A0K8NZV2</accession>
<dbReference type="AlphaFoldDB" id="A0A0K8NZV2"/>
<organism evidence="2 3">
    <name type="scientific">Piscinibacter sakaiensis</name>
    <name type="common">Ideonella sakaiensis</name>
    <dbReference type="NCBI Taxonomy" id="1547922"/>
    <lineage>
        <taxon>Bacteria</taxon>
        <taxon>Pseudomonadati</taxon>
        <taxon>Pseudomonadota</taxon>
        <taxon>Betaproteobacteria</taxon>
        <taxon>Burkholderiales</taxon>
        <taxon>Sphaerotilaceae</taxon>
        <taxon>Piscinibacter</taxon>
    </lineage>
</organism>
<dbReference type="Proteomes" id="UP000037660">
    <property type="component" value="Unassembled WGS sequence"/>
</dbReference>
<protein>
    <submittedName>
        <fullName evidence="2">Uncharacterized protein</fullName>
    </submittedName>
</protein>
<reference evidence="3" key="1">
    <citation type="submission" date="2015-07" db="EMBL/GenBank/DDBJ databases">
        <title>Discovery of a poly(ethylene terephthalate assimilation.</title>
        <authorList>
            <person name="Yoshida S."/>
            <person name="Hiraga K."/>
            <person name="Takehana T."/>
            <person name="Taniguchi I."/>
            <person name="Yamaji H."/>
            <person name="Maeda Y."/>
            <person name="Toyohara K."/>
            <person name="Miyamoto K."/>
            <person name="Kimura Y."/>
            <person name="Oda K."/>
        </authorList>
    </citation>
    <scope>NUCLEOTIDE SEQUENCE [LARGE SCALE GENOMIC DNA]</scope>
    <source>
        <strain evidence="3">NBRC 110686 / TISTR 2288 / 201-F6</strain>
    </source>
</reference>
<feature type="compositionally biased region" description="Polar residues" evidence="1">
    <location>
        <begin position="55"/>
        <end position="64"/>
    </location>
</feature>
<keyword evidence="3" id="KW-1185">Reference proteome</keyword>
<gene>
    <name evidence="2" type="ORF">ISF6_1587</name>
</gene>
<feature type="region of interest" description="Disordered" evidence="1">
    <location>
        <begin position="23"/>
        <end position="64"/>
    </location>
</feature>
<dbReference type="RefSeq" id="WP_054019852.1">
    <property type="nucleotide sequence ID" value="NZ_BBYR01000029.1"/>
</dbReference>
<comment type="caution">
    <text evidence="2">The sequence shown here is derived from an EMBL/GenBank/DDBJ whole genome shotgun (WGS) entry which is preliminary data.</text>
</comment>
<proteinExistence type="predicted"/>
<evidence type="ECO:0000313" key="2">
    <source>
        <dbReference type="EMBL" id="GAP35814.1"/>
    </source>
</evidence>